<evidence type="ECO:0000313" key="3">
    <source>
        <dbReference type="Proteomes" id="UP000033006"/>
    </source>
</evidence>
<proteinExistence type="predicted"/>
<dbReference type="KEGG" id="vg:26627259"/>
<evidence type="ECO:0000313" key="2">
    <source>
        <dbReference type="EMBL" id="AKA61745.1"/>
    </source>
</evidence>
<feature type="compositionally biased region" description="Pro residues" evidence="1">
    <location>
        <begin position="126"/>
        <end position="144"/>
    </location>
</feature>
<keyword evidence="3" id="KW-1185">Reference proteome</keyword>
<dbReference type="RefSeq" id="YP_009200122.1">
    <property type="nucleotide sequence ID" value="NC_028818.1"/>
</dbReference>
<feature type="region of interest" description="Disordered" evidence="1">
    <location>
        <begin position="89"/>
        <end position="144"/>
    </location>
</feature>
<accession>A0A0E3JJG0</accession>
<dbReference type="OrthoDB" id="37180at10239"/>
<evidence type="ECO:0000256" key="1">
    <source>
        <dbReference type="SAM" id="MobiDB-lite"/>
    </source>
</evidence>
<sequence>MTRHPLLVHDDGNATAQTKDTRMKKTHASAFATVTAAALGVVLLTGCGTEDRDDDCRTAAPVVMFLGTDHHYHYGSPTGKIVPATQVPKSARKVSGYKPPSTKIAPPPKVDLKKPGTSGGSVNKPAPAPAPKAPAPAPRPAPRR</sequence>
<reference evidence="2 3" key="1">
    <citation type="submission" date="2015-03" db="EMBL/GenBank/DDBJ databases">
        <authorList>
            <person name="Phan H."/>
            <person name="Ton P."/>
            <person name="Bernal J.T."/>
            <person name="Kanani-Hendijani T.A."/>
            <person name="Munguia J."/>
            <person name="Olumba F.C."/>
            <person name="Orozco S."/>
            <person name="Gibbs Z.A."/>
            <person name="Donegan-Quick R."/>
            <person name="Visi D.K."/>
            <person name="Allen M.S."/>
            <person name="Hughes L.E."/>
            <person name="Bradley K.W."/>
            <person name="Asai D.J."/>
            <person name="Bowman C.A."/>
            <person name="Russell D.A."/>
            <person name="Pope W.H."/>
            <person name="Jacobs-Sera D."/>
            <person name="Hendrix R.W."/>
            <person name="Hatfull G.F."/>
        </authorList>
    </citation>
    <scope>NUCLEOTIDE SEQUENCE [LARGE SCALE GENOMIC DNA]</scope>
</reference>
<name>A0A0E3JJG0_9CAUD</name>
<dbReference type="EMBL" id="KP876466">
    <property type="protein sequence ID" value="AKA61745.1"/>
    <property type="molecule type" value="Genomic_DNA"/>
</dbReference>
<gene>
    <name evidence="2" type="ORF">SEA_TP1604_7</name>
</gene>
<dbReference type="Proteomes" id="UP000033006">
    <property type="component" value="Segment"/>
</dbReference>
<organism evidence="2 3">
    <name type="scientific">Streptomyces phage TP1604</name>
    <dbReference type="NCBI Taxonomy" id="1636184"/>
    <lineage>
        <taxon>Viruses</taxon>
        <taxon>Duplodnaviria</taxon>
        <taxon>Heunggongvirae</taxon>
        <taxon>Uroviricota</taxon>
        <taxon>Caudoviricetes</taxon>
        <taxon>Woodruffvirus</taxon>
        <taxon>Woodruffvirus TP1604</taxon>
    </lineage>
</organism>
<protein>
    <submittedName>
        <fullName evidence="2">Uncharacterized protein</fullName>
    </submittedName>
</protein>
<dbReference type="GeneID" id="26627259"/>